<evidence type="ECO:0000313" key="13">
    <source>
        <dbReference type="Proteomes" id="UP001146120"/>
    </source>
</evidence>
<evidence type="ECO:0000259" key="9">
    <source>
        <dbReference type="Pfam" id="PF00149"/>
    </source>
</evidence>
<feature type="transmembrane region" description="Helical" evidence="8">
    <location>
        <begin position="46"/>
        <end position="64"/>
    </location>
</feature>
<evidence type="ECO:0000256" key="7">
    <source>
        <dbReference type="SAM" id="MobiDB-lite"/>
    </source>
</evidence>
<dbReference type="SUPFAM" id="SSF56300">
    <property type="entry name" value="Metallo-dependent phosphatases"/>
    <property type="match status" value="1"/>
</dbReference>
<dbReference type="InterPro" id="IPR008963">
    <property type="entry name" value="Purple_acid_Pase-like_N"/>
</dbReference>
<dbReference type="Pfam" id="PF04032">
    <property type="entry name" value="Rpr2"/>
    <property type="match status" value="1"/>
</dbReference>
<evidence type="ECO:0000256" key="2">
    <source>
        <dbReference type="ARBA" id="ARBA00011738"/>
    </source>
</evidence>
<evidence type="ECO:0000259" key="10">
    <source>
        <dbReference type="Pfam" id="PF14008"/>
    </source>
</evidence>
<feature type="compositionally biased region" description="Low complexity" evidence="7">
    <location>
        <begin position="866"/>
        <end position="876"/>
    </location>
</feature>
<feature type="region of interest" description="Disordered" evidence="7">
    <location>
        <begin position="842"/>
        <end position="876"/>
    </location>
</feature>
<evidence type="ECO:0000256" key="5">
    <source>
        <dbReference type="ARBA" id="ARBA00023180"/>
    </source>
</evidence>
<evidence type="ECO:0000256" key="3">
    <source>
        <dbReference type="ARBA" id="ARBA00022525"/>
    </source>
</evidence>
<sequence>RLEAERRPRRLHWQSLHVSPARPPASASASAPDSPFVPSTMRPATFYMRVGALAAMLLVAAYAGNGRSNGMENALRGGAWTFHADNEQEPCPNDRKDCQFATSPHAGVFESTDMEAANATTKATLKVSRKVIRHLDPLSVTFDLRKGAPTSKDWIGVFCVDDPNVPIPDEQYMDWQWTNGKASGTVDFGKMTNMRCLWQFRFFTQVDGKYVKIADSDPVRFVHGKEEPLQVHVAATEDLTEMRVMWTSAEVSNPVVWYGPDPDFLVFMAEGSGTTYKASDMCHAPATQVAAQRYRDPGIMYNAVMSGLVPGETYYYRVGDLDGVTSEVFKARMPPAPGLQDDVASFFVYGDLGDWNIKPSGPAPPGRTGTTIDLIRQDMDEPGANYVAIMHDGDISYALGRTYLWDQFGAMIQPIATEIPYMVGIGNHEYCHTSGGDKDPSGAPGNGFHPPDGNFGVDSGGECGVPFNKRFIMPNNGNQVFWWSVEMGLVHHTVISSEHDFTPGSPMFKWLERDLRRVDRDITPWIFLHLHRPMYCSEDYASDYRVSLMIRKNLEPLLGKYRVDAVFSGHYHAFERTCPVYKEECRSIKLDNGLEQAQAPVHFMVGSGGADVDNTGYYNVTWRAAAMMEYGYGRVHVHNATHAQLEFKRNRDKSIADSSWLISDHDWSWMPGTAMASTDMASSSPLGAVDDNWCAAAGTLLLPEVKIKASANSKQVEKRLKYLWSAAHAMLPANAAMAHQLMLRFMAFVKESRVELPADVLDYICARCAALLVPGVSAAVRVVAQADNARLKRKIKQKRKQRSVDNAKPAPEALRNALRVTCSRCQHGNVYAAASVVHKPRAGKRVRAAAAADAPEPKRSKTGDQATGASSAATPSAAAPAAASAKTTAVPSKLSPAAKAAPVAPVVQSMFAPPPSPPRKLLDGPKRKKKKKPDAAQAAVKSSLNSFLSSLRPGNK</sequence>
<comment type="similarity">
    <text evidence="6">Belongs to the metallophosphoesterase superfamily. Purple acid phosphatase family.</text>
</comment>
<dbReference type="GO" id="GO:0003993">
    <property type="term" value="F:acid phosphatase activity"/>
    <property type="evidence" value="ECO:0007669"/>
    <property type="project" value="UniProtKB-EC"/>
</dbReference>
<keyword evidence="4" id="KW-0732">Signal</keyword>
<evidence type="ECO:0000256" key="4">
    <source>
        <dbReference type="ARBA" id="ARBA00022729"/>
    </source>
</evidence>
<dbReference type="InterPro" id="IPR007175">
    <property type="entry name" value="Rpr2/Snm1/Rpp21"/>
</dbReference>
<evidence type="ECO:0000256" key="1">
    <source>
        <dbReference type="ARBA" id="ARBA00004613"/>
    </source>
</evidence>
<feature type="domain" description="Purple acid phosphatase N-terminal" evidence="11">
    <location>
        <begin position="228"/>
        <end position="331"/>
    </location>
</feature>
<dbReference type="InterPro" id="IPR015914">
    <property type="entry name" value="PAPs_N"/>
</dbReference>
<proteinExistence type="inferred from homology"/>
<comment type="subcellular location">
    <subcellularLocation>
        <location evidence="1">Secreted</location>
    </subcellularLocation>
</comment>
<dbReference type="GO" id="GO:0006396">
    <property type="term" value="P:RNA processing"/>
    <property type="evidence" value="ECO:0007669"/>
    <property type="project" value="InterPro"/>
</dbReference>
<keyword evidence="5" id="KW-0325">Glycoprotein</keyword>
<feature type="non-terminal residue" evidence="12">
    <location>
        <position position="1"/>
    </location>
</feature>
<keyword evidence="8" id="KW-0812">Transmembrane</keyword>
<dbReference type="PANTHER" id="PTHR45778:SF7">
    <property type="entry name" value="PURPLE ACID PHOSPHATASE"/>
    <property type="match status" value="1"/>
</dbReference>
<accession>A0AAV2Z8T1</accession>
<dbReference type="Pfam" id="PF14008">
    <property type="entry name" value="Metallophos_C"/>
    <property type="match status" value="1"/>
</dbReference>
<feature type="compositionally biased region" description="Low complexity" evidence="7">
    <location>
        <begin position="24"/>
        <end position="34"/>
    </location>
</feature>
<name>A0AAV2Z8T1_9STRA</name>
<comment type="caution">
    <text evidence="12">The sequence shown here is derived from an EMBL/GenBank/DDBJ whole genome shotgun (WGS) entry which is preliminary data.</text>
</comment>
<dbReference type="Pfam" id="PF00149">
    <property type="entry name" value="Metallophos"/>
    <property type="match status" value="1"/>
</dbReference>
<keyword evidence="8" id="KW-1133">Transmembrane helix</keyword>
<keyword evidence="8" id="KW-0472">Membrane</keyword>
<dbReference type="PANTHER" id="PTHR45778">
    <property type="entry name" value="PURPLE ACID PHOSPHATASE-RELATED"/>
    <property type="match status" value="1"/>
</dbReference>
<feature type="compositionally biased region" description="Polar residues" evidence="7">
    <location>
        <begin position="940"/>
        <end position="949"/>
    </location>
</feature>
<dbReference type="InterPro" id="IPR041792">
    <property type="entry name" value="MPP_PAP"/>
</dbReference>
<feature type="region of interest" description="Disordered" evidence="7">
    <location>
        <begin position="908"/>
        <end position="956"/>
    </location>
</feature>
<dbReference type="GO" id="GO:0005576">
    <property type="term" value="C:extracellular region"/>
    <property type="evidence" value="ECO:0007669"/>
    <property type="project" value="UniProtKB-SubCell"/>
</dbReference>
<protein>
    <recommendedName>
        <fullName evidence="6">Purple acid phosphatase</fullName>
        <ecNumber evidence="6">3.1.3.2</ecNumber>
    </recommendedName>
</protein>
<dbReference type="InterPro" id="IPR004843">
    <property type="entry name" value="Calcineurin-like_PHP"/>
</dbReference>
<dbReference type="EMBL" id="DAKRPA010000028">
    <property type="protein sequence ID" value="DBA02716.1"/>
    <property type="molecule type" value="Genomic_DNA"/>
</dbReference>
<organism evidence="12 13">
    <name type="scientific">Lagenidium giganteum</name>
    <dbReference type="NCBI Taxonomy" id="4803"/>
    <lineage>
        <taxon>Eukaryota</taxon>
        <taxon>Sar</taxon>
        <taxon>Stramenopiles</taxon>
        <taxon>Oomycota</taxon>
        <taxon>Peronosporomycetes</taxon>
        <taxon>Pythiales</taxon>
        <taxon>Pythiaceae</taxon>
    </lineage>
</organism>
<gene>
    <name evidence="12" type="ORF">N0F65_010541</name>
</gene>
<dbReference type="SUPFAM" id="SSF49363">
    <property type="entry name" value="Purple acid phosphatase, N-terminal domain"/>
    <property type="match status" value="1"/>
</dbReference>
<evidence type="ECO:0000256" key="8">
    <source>
        <dbReference type="SAM" id="Phobius"/>
    </source>
</evidence>
<feature type="domain" description="Calcineurin-like phosphoesterase" evidence="9">
    <location>
        <begin position="347"/>
        <end position="573"/>
    </location>
</feature>
<dbReference type="InterPro" id="IPR025733">
    <property type="entry name" value="PAPs_C"/>
</dbReference>
<reference evidence="12" key="2">
    <citation type="journal article" date="2023" name="Microbiol Resour">
        <title>Decontamination and Annotation of the Draft Genome Sequence of the Oomycete Lagenidium giganteum ARSEF 373.</title>
        <authorList>
            <person name="Morgan W.R."/>
            <person name="Tartar A."/>
        </authorList>
    </citation>
    <scope>NUCLEOTIDE SEQUENCE</scope>
    <source>
        <strain evidence="12">ARSEF 373</strain>
    </source>
</reference>
<dbReference type="InterPro" id="IPR029052">
    <property type="entry name" value="Metallo-depent_PP-like"/>
</dbReference>
<evidence type="ECO:0000256" key="6">
    <source>
        <dbReference type="RuleBase" id="RU361203"/>
    </source>
</evidence>
<dbReference type="GO" id="GO:0046872">
    <property type="term" value="F:metal ion binding"/>
    <property type="evidence" value="ECO:0007669"/>
    <property type="project" value="InterPro"/>
</dbReference>
<keyword evidence="13" id="KW-1185">Reference proteome</keyword>
<keyword evidence="3" id="KW-0964">Secreted</keyword>
<feature type="region of interest" description="Disordered" evidence="7">
    <location>
        <begin position="15"/>
        <end position="35"/>
    </location>
</feature>
<dbReference type="Proteomes" id="UP001146120">
    <property type="component" value="Unassembled WGS sequence"/>
</dbReference>
<comment type="subunit">
    <text evidence="2">Homodimer.</text>
</comment>
<dbReference type="CDD" id="cd00839">
    <property type="entry name" value="MPP_PAPs"/>
    <property type="match status" value="1"/>
</dbReference>
<dbReference type="Gene3D" id="3.60.21.10">
    <property type="match status" value="1"/>
</dbReference>
<dbReference type="Gene3D" id="2.60.40.380">
    <property type="entry name" value="Purple acid phosphatase-like, N-terminal"/>
    <property type="match status" value="1"/>
</dbReference>
<reference evidence="12" key="1">
    <citation type="submission" date="2022-11" db="EMBL/GenBank/DDBJ databases">
        <authorList>
            <person name="Morgan W.R."/>
            <person name="Tartar A."/>
        </authorList>
    </citation>
    <scope>NUCLEOTIDE SEQUENCE</scope>
    <source>
        <strain evidence="12">ARSEF 373</strain>
    </source>
</reference>
<feature type="domain" description="Purple acid phosphatase C-terminal" evidence="10">
    <location>
        <begin position="599"/>
        <end position="658"/>
    </location>
</feature>
<evidence type="ECO:0000313" key="12">
    <source>
        <dbReference type="EMBL" id="DBA02716.1"/>
    </source>
</evidence>
<dbReference type="Pfam" id="PF16656">
    <property type="entry name" value="Pur_ac_phosph_N"/>
    <property type="match status" value="1"/>
</dbReference>
<evidence type="ECO:0000259" key="11">
    <source>
        <dbReference type="Pfam" id="PF16656"/>
    </source>
</evidence>
<keyword evidence="6" id="KW-0378">Hydrolase</keyword>
<dbReference type="AlphaFoldDB" id="A0AAV2Z8T1"/>
<dbReference type="EC" id="3.1.3.2" evidence="6"/>
<comment type="catalytic activity">
    <reaction evidence="6">
        <text>a phosphate monoester + H2O = an alcohol + phosphate</text>
        <dbReference type="Rhea" id="RHEA:15017"/>
        <dbReference type="ChEBI" id="CHEBI:15377"/>
        <dbReference type="ChEBI" id="CHEBI:30879"/>
        <dbReference type="ChEBI" id="CHEBI:43474"/>
        <dbReference type="ChEBI" id="CHEBI:67140"/>
        <dbReference type="EC" id="3.1.3.2"/>
    </reaction>
</comment>